<feature type="compositionally biased region" description="Acidic residues" evidence="1">
    <location>
        <begin position="253"/>
        <end position="266"/>
    </location>
</feature>
<keyword evidence="3" id="KW-1185">Reference proteome</keyword>
<sequence length="266" mass="28463">MCRAPRLHHEARTSQPTMVASGPMNRIGGAWPRHEFRGRTQAGSPWAAQGANQVAAAQPSPRSTPIQATAHEPHASRWLRPEWPACPLPPAFPFVQYSASQKAFPSPRRRAQNPQTPSGAATHTHRTAHAHHATALPTPQSVRHQRVPMAKGGGEREGSALKTAVIVAGGLALAWVTVEAAFRPFLDRLRGAVSGSTDPARNPDQEEEEAPAPAATAAEAEEEKAPAPEEPSAPPAPEVVEEKVEEKVVELEEKVEEAAADDDKAE</sequence>
<accession>A0A834ZVR1</accession>
<feature type="compositionally biased region" description="Basic and acidic residues" evidence="1">
    <location>
        <begin position="240"/>
        <end position="252"/>
    </location>
</feature>
<feature type="compositionally biased region" description="Basic residues" evidence="1">
    <location>
        <begin position="123"/>
        <end position="132"/>
    </location>
</feature>
<feature type="region of interest" description="Disordered" evidence="1">
    <location>
        <begin position="1"/>
        <end position="24"/>
    </location>
</feature>
<gene>
    <name evidence="2" type="ORF">HU200_066969</name>
</gene>
<feature type="compositionally biased region" description="Pro residues" evidence="1">
    <location>
        <begin position="228"/>
        <end position="237"/>
    </location>
</feature>
<proteinExistence type="predicted"/>
<name>A0A834ZVR1_9POAL</name>
<dbReference type="GO" id="GO:0009707">
    <property type="term" value="C:chloroplast outer membrane"/>
    <property type="evidence" value="ECO:0007669"/>
    <property type="project" value="TreeGrafter"/>
</dbReference>
<dbReference type="Proteomes" id="UP000636709">
    <property type="component" value="Unassembled WGS sequence"/>
</dbReference>
<feature type="region of interest" description="Disordered" evidence="1">
    <location>
        <begin position="56"/>
        <end position="75"/>
    </location>
</feature>
<protein>
    <submittedName>
        <fullName evidence="2">Uncharacterized protein</fullName>
    </submittedName>
</protein>
<evidence type="ECO:0000313" key="3">
    <source>
        <dbReference type="Proteomes" id="UP000636709"/>
    </source>
</evidence>
<evidence type="ECO:0000313" key="2">
    <source>
        <dbReference type="EMBL" id="KAF8643097.1"/>
    </source>
</evidence>
<dbReference type="PANTHER" id="PTHR33982">
    <property type="entry name" value="OUTER ENVELOPE MEMBRANE PROTEIN 7-RELATED"/>
    <property type="match status" value="1"/>
</dbReference>
<feature type="region of interest" description="Disordered" evidence="1">
    <location>
        <begin position="101"/>
        <end position="158"/>
    </location>
</feature>
<evidence type="ECO:0000256" key="1">
    <source>
        <dbReference type="SAM" id="MobiDB-lite"/>
    </source>
</evidence>
<dbReference type="InterPro" id="IPR038944">
    <property type="entry name" value="OEP7-like"/>
</dbReference>
<organism evidence="2 3">
    <name type="scientific">Digitaria exilis</name>
    <dbReference type="NCBI Taxonomy" id="1010633"/>
    <lineage>
        <taxon>Eukaryota</taxon>
        <taxon>Viridiplantae</taxon>
        <taxon>Streptophyta</taxon>
        <taxon>Embryophyta</taxon>
        <taxon>Tracheophyta</taxon>
        <taxon>Spermatophyta</taxon>
        <taxon>Magnoliopsida</taxon>
        <taxon>Liliopsida</taxon>
        <taxon>Poales</taxon>
        <taxon>Poaceae</taxon>
        <taxon>PACMAD clade</taxon>
        <taxon>Panicoideae</taxon>
        <taxon>Panicodae</taxon>
        <taxon>Paniceae</taxon>
        <taxon>Anthephorinae</taxon>
        <taxon>Digitaria</taxon>
    </lineage>
</organism>
<comment type="caution">
    <text evidence="2">The sequence shown here is derived from an EMBL/GenBank/DDBJ whole genome shotgun (WGS) entry which is preliminary data.</text>
</comment>
<feature type="region of interest" description="Disordered" evidence="1">
    <location>
        <begin position="192"/>
        <end position="266"/>
    </location>
</feature>
<dbReference type="PANTHER" id="PTHR33982:SF5">
    <property type="entry name" value="OUTER ENVELOPE MEMBRANE PROTEIN 7"/>
    <property type="match status" value="1"/>
</dbReference>
<dbReference type="AlphaFoldDB" id="A0A834ZVR1"/>
<dbReference type="EMBL" id="JACEFO010003225">
    <property type="protein sequence ID" value="KAF8643097.1"/>
    <property type="molecule type" value="Genomic_DNA"/>
</dbReference>
<reference evidence="2" key="1">
    <citation type="submission" date="2020-07" db="EMBL/GenBank/DDBJ databases">
        <title>Genome sequence and genetic diversity analysis of an under-domesticated orphan crop, white fonio (Digitaria exilis).</title>
        <authorList>
            <person name="Bennetzen J.L."/>
            <person name="Chen S."/>
            <person name="Ma X."/>
            <person name="Wang X."/>
            <person name="Yssel A.E.J."/>
            <person name="Chaluvadi S.R."/>
            <person name="Johnson M."/>
            <person name="Gangashetty P."/>
            <person name="Hamidou F."/>
            <person name="Sanogo M.D."/>
            <person name="Zwaenepoel A."/>
            <person name="Wallace J."/>
            <person name="Van De Peer Y."/>
            <person name="Van Deynze A."/>
        </authorList>
    </citation>
    <scope>NUCLEOTIDE SEQUENCE</scope>
    <source>
        <tissue evidence="2">Leaves</tissue>
    </source>
</reference>
<dbReference type="OrthoDB" id="754892at2759"/>